<proteinExistence type="predicted"/>
<accession>A0A0A3Z9R7</accession>
<gene>
    <name evidence="2" type="ORF">NG99_01470</name>
</gene>
<name>A0A0A3Z9R7_9GAMM</name>
<evidence type="ECO:0000259" key="1">
    <source>
        <dbReference type="Pfam" id="PF04230"/>
    </source>
</evidence>
<feature type="domain" description="Polysaccharide pyruvyl transferase" evidence="1">
    <location>
        <begin position="143"/>
        <end position="189"/>
    </location>
</feature>
<evidence type="ECO:0000313" key="2">
    <source>
        <dbReference type="EMBL" id="KGT95837.1"/>
    </source>
</evidence>
<protein>
    <submittedName>
        <fullName evidence="2">Exosortase</fullName>
    </submittedName>
</protein>
<evidence type="ECO:0000313" key="3">
    <source>
        <dbReference type="Proteomes" id="UP000030351"/>
    </source>
</evidence>
<dbReference type="STRING" id="371042.NG99_01470"/>
<comment type="caution">
    <text evidence="2">The sequence shown here is derived from an EMBL/GenBank/DDBJ whole genome shotgun (WGS) entry which is preliminary data.</text>
</comment>
<dbReference type="AlphaFoldDB" id="A0A0A3Z9R7"/>
<dbReference type="RefSeq" id="WP_034887646.1">
    <property type="nucleotide sequence ID" value="NZ_JRUQ01000006.1"/>
</dbReference>
<dbReference type="OrthoDB" id="9803627at2"/>
<keyword evidence="3" id="KW-1185">Reference proteome</keyword>
<reference evidence="2 3" key="1">
    <citation type="submission" date="2014-10" db="EMBL/GenBank/DDBJ databases">
        <title>Genome sequence of Erwinia typographi M043b.</title>
        <authorList>
            <person name="Chan K.-G."/>
            <person name="Tan W.-S."/>
        </authorList>
    </citation>
    <scope>NUCLEOTIDE SEQUENCE [LARGE SCALE GENOMIC DNA]</scope>
    <source>
        <strain evidence="2 3">M043b</strain>
    </source>
</reference>
<dbReference type="eggNOG" id="COG2327">
    <property type="taxonomic scope" value="Bacteria"/>
</dbReference>
<dbReference type="EMBL" id="JRUQ01000006">
    <property type="protein sequence ID" value="KGT95837.1"/>
    <property type="molecule type" value="Genomic_DNA"/>
</dbReference>
<dbReference type="Proteomes" id="UP000030351">
    <property type="component" value="Unassembled WGS sequence"/>
</dbReference>
<dbReference type="Pfam" id="PF04230">
    <property type="entry name" value="PS_pyruv_trans"/>
    <property type="match status" value="1"/>
</dbReference>
<organism evidence="2 3">
    <name type="scientific">Erwinia typographi</name>
    <dbReference type="NCBI Taxonomy" id="371042"/>
    <lineage>
        <taxon>Bacteria</taxon>
        <taxon>Pseudomonadati</taxon>
        <taxon>Pseudomonadota</taxon>
        <taxon>Gammaproteobacteria</taxon>
        <taxon>Enterobacterales</taxon>
        <taxon>Erwiniaceae</taxon>
        <taxon>Erwinia</taxon>
    </lineage>
</organism>
<sequence length="339" mass="38339">MKLYFYKSRLGNFGDDINKWLWNDLLPGFFDDNEDVRFSAIGTIISPEMPKAKKWIVFGSGIGYGFPPAGFGDASWDIKCVRGPLSANVLGLQKHQYITDGAAFLHSHPEFTPLPESERSGVIFIPHHKALAHGQWENVCKMAGVTYIDPRTEAKEVINKIRHAKLVLADAMHAAIIADAMRVPWVPMVTSTEISTFKWLDWAQTIDTPYMPTVLGGEYATNALRKSGVMYHGSNQSVKGRDVEYAINDFKYRIQLKSSTGLQRHIDKIRYISLRLPEKVVRSKEDKINSSWDAAMVEQVAKKLEVAKNRQGFLSDDAIFANNLSRLHEQLQIVKNTVW</sequence>
<dbReference type="InterPro" id="IPR007345">
    <property type="entry name" value="Polysacch_pyruvyl_Trfase"/>
</dbReference>